<name>A0A6I9TH31_SESIN</name>
<dbReference type="PANTHER" id="PTHR23291:SF31">
    <property type="entry name" value="PROTEIN LIFEGUARD 4"/>
    <property type="match status" value="1"/>
</dbReference>
<feature type="transmembrane region" description="Helical" evidence="5">
    <location>
        <begin position="33"/>
        <end position="54"/>
    </location>
</feature>
<keyword evidence="2 5" id="KW-0812">Transmembrane</keyword>
<dbReference type="GO" id="GO:0016020">
    <property type="term" value="C:membrane"/>
    <property type="evidence" value="ECO:0007669"/>
    <property type="project" value="UniProtKB-SubCell"/>
</dbReference>
<dbReference type="Proteomes" id="UP000504604">
    <property type="component" value="Linkage group LG6"/>
</dbReference>
<dbReference type="PANTHER" id="PTHR23291">
    <property type="entry name" value="BAX INHIBITOR-RELATED"/>
    <property type="match status" value="1"/>
</dbReference>
<evidence type="ECO:0000256" key="5">
    <source>
        <dbReference type="RuleBase" id="RU004379"/>
    </source>
</evidence>
<dbReference type="RefSeq" id="XP_011079979.1">
    <property type="nucleotide sequence ID" value="XM_011081677.2"/>
</dbReference>
<comment type="similarity">
    <text evidence="5">Belongs to the BI1 family.</text>
</comment>
<dbReference type="InterPro" id="IPR006214">
    <property type="entry name" value="Bax_inhibitor_1-related"/>
</dbReference>
<protein>
    <submittedName>
        <fullName evidence="7">BI1-like protein</fullName>
    </submittedName>
</protein>
<keyword evidence="6" id="KW-1185">Reference proteome</keyword>
<dbReference type="Gramene" id="SIN_1012381.t">
    <property type="protein sequence ID" value="SIN_1012381.t"/>
    <property type="gene ID" value="SIN_1012381"/>
</dbReference>
<feature type="transmembrane region" description="Helical" evidence="5">
    <location>
        <begin position="150"/>
        <end position="170"/>
    </location>
</feature>
<keyword evidence="3 5" id="KW-1133">Transmembrane helix</keyword>
<evidence type="ECO:0000256" key="2">
    <source>
        <dbReference type="ARBA" id="ARBA00022692"/>
    </source>
</evidence>
<dbReference type="OrthoDB" id="7933078at2759"/>
<evidence type="ECO:0000313" key="7">
    <source>
        <dbReference type="RefSeq" id="XP_011079979.1"/>
    </source>
</evidence>
<dbReference type="GeneID" id="105163366"/>
<dbReference type="KEGG" id="sind:105163366"/>
<feature type="transmembrane region" description="Helical" evidence="5">
    <location>
        <begin position="125"/>
        <end position="144"/>
    </location>
</feature>
<sequence length="239" mass="26710">MSNPKNDVEAGSSLLYPLMQERPELRWAFIRKVYSILTVQLLVTIAFAALVVAVHPVATFFATTRIGLAVYVAIVLIPTIVLCPLYFCKLKHPLNFVLLGIFTLCFGLALGIVCAFVSGKIVIESVIATTVVVISLTLYTFWAAKRGQDFGFLAPFLLSILVILVMFSIFQIFFPMGKISDIIYSGLAVIVFCAYIIYDTDNLIKRNSYDDYIWASVALYLDVLNILLQLLKIFRAADR</sequence>
<evidence type="ECO:0000256" key="1">
    <source>
        <dbReference type="ARBA" id="ARBA00004141"/>
    </source>
</evidence>
<feature type="transmembrane region" description="Helical" evidence="5">
    <location>
        <begin position="93"/>
        <end position="118"/>
    </location>
</feature>
<evidence type="ECO:0000313" key="6">
    <source>
        <dbReference type="Proteomes" id="UP000504604"/>
    </source>
</evidence>
<dbReference type="Pfam" id="PF01027">
    <property type="entry name" value="Bax1-I"/>
    <property type="match status" value="1"/>
</dbReference>
<evidence type="ECO:0000256" key="3">
    <source>
        <dbReference type="ARBA" id="ARBA00022989"/>
    </source>
</evidence>
<gene>
    <name evidence="7" type="primary">LOC105163366</name>
</gene>
<proteinExistence type="inferred from homology"/>
<feature type="transmembrane region" description="Helical" evidence="5">
    <location>
        <begin position="212"/>
        <end position="231"/>
    </location>
</feature>
<keyword evidence="4 5" id="KW-0472">Membrane</keyword>
<dbReference type="InParanoid" id="A0A6I9TH31"/>
<reference evidence="7" key="1">
    <citation type="submission" date="2025-08" db="UniProtKB">
        <authorList>
            <consortium name="RefSeq"/>
        </authorList>
    </citation>
    <scope>IDENTIFICATION</scope>
</reference>
<organism evidence="6 7">
    <name type="scientific">Sesamum indicum</name>
    <name type="common">Oriental sesame</name>
    <name type="synonym">Sesamum orientale</name>
    <dbReference type="NCBI Taxonomy" id="4182"/>
    <lineage>
        <taxon>Eukaryota</taxon>
        <taxon>Viridiplantae</taxon>
        <taxon>Streptophyta</taxon>
        <taxon>Embryophyta</taxon>
        <taxon>Tracheophyta</taxon>
        <taxon>Spermatophyta</taxon>
        <taxon>Magnoliopsida</taxon>
        <taxon>eudicotyledons</taxon>
        <taxon>Gunneridae</taxon>
        <taxon>Pentapetalae</taxon>
        <taxon>asterids</taxon>
        <taxon>lamiids</taxon>
        <taxon>Lamiales</taxon>
        <taxon>Pedaliaceae</taxon>
        <taxon>Sesamum</taxon>
    </lineage>
</organism>
<feature type="transmembrane region" description="Helical" evidence="5">
    <location>
        <begin position="66"/>
        <end position="87"/>
    </location>
</feature>
<feature type="transmembrane region" description="Helical" evidence="5">
    <location>
        <begin position="182"/>
        <end position="200"/>
    </location>
</feature>
<dbReference type="AlphaFoldDB" id="A0A6I9TH31"/>
<evidence type="ECO:0000256" key="4">
    <source>
        <dbReference type="ARBA" id="ARBA00023136"/>
    </source>
</evidence>
<accession>A0A6I9TH31</accession>
<comment type="subcellular location">
    <subcellularLocation>
        <location evidence="1">Membrane</location>
        <topology evidence="1">Multi-pass membrane protein</topology>
    </subcellularLocation>
</comment>